<dbReference type="AlphaFoldDB" id="V4WDZ1"/>
<feature type="compositionally biased region" description="Basic and acidic residues" evidence="5">
    <location>
        <begin position="310"/>
        <end position="320"/>
    </location>
</feature>
<evidence type="ECO:0000313" key="8">
    <source>
        <dbReference type="Proteomes" id="UP000030687"/>
    </source>
</evidence>
<dbReference type="OMA" id="IVPITHY"/>
<feature type="region of interest" description="Disordered" evidence="5">
    <location>
        <begin position="302"/>
        <end position="323"/>
    </location>
</feature>
<keyword evidence="8" id="KW-1185">Reference proteome</keyword>
<dbReference type="GO" id="GO:0000398">
    <property type="term" value="P:mRNA splicing, via spliceosome"/>
    <property type="evidence" value="ECO:0007669"/>
    <property type="project" value="TreeGrafter"/>
</dbReference>
<dbReference type="PANTHER" id="PTHR12072:SF4">
    <property type="entry name" value="CWF19-LIKE PROTEIN 1"/>
    <property type="match status" value="1"/>
</dbReference>
<gene>
    <name evidence="7" type="ORF">CICLE_v10010506mg</name>
</gene>
<dbReference type="InterPro" id="IPR000571">
    <property type="entry name" value="Znf_CCCH"/>
</dbReference>
<dbReference type="EMBL" id="KI535697">
    <property type="protein sequence ID" value="ESR64719.1"/>
    <property type="molecule type" value="Genomic_DNA"/>
</dbReference>
<dbReference type="FunFam" id="3.30.428.10:FF:000018">
    <property type="entry name" value="Zinc finger CCCH domain-containing protein 59"/>
    <property type="match status" value="1"/>
</dbReference>
<evidence type="ECO:0000256" key="4">
    <source>
        <dbReference type="PROSITE-ProRule" id="PRU00723"/>
    </source>
</evidence>
<dbReference type="Gene3D" id="4.10.1000.10">
    <property type="entry name" value="Zinc finger, CCCH-type"/>
    <property type="match status" value="1"/>
</dbReference>
<evidence type="ECO:0000313" key="7">
    <source>
        <dbReference type="EMBL" id="ESR64719.1"/>
    </source>
</evidence>
<dbReference type="CDD" id="cd07380">
    <property type="entry name" value="MPP_CWF19_N"/>
    <property type="match status" value="1"/>
</dbReference>
<reference evidence="7 8" key="1">
    <citation type="submission" date="2013-10" db="EMBL/GenBank/DDBJ databases">
        <authorList>
            <consortium name="International Citrus Genome Consortium"/>
            <person name="Jenkins J."/>
            <person name="Schmutz J."/>
            <person name="Prochnik S."/>
            <person name="Rokhsar D."/>
            <person name="Gmitter F."/>
            <person name="Ollitrault P."/>
            <person name="Machado M."/>
            <person name="Talon M."/>
            <person name="Wincker P."/>
            <person name="Jaillon O."/>
            <person name="Morgante M."/>
        </authorList>
    </citation>
    <scope>NUCLEOTIDE SEQUENCE</scope>
    <source>
        <strain evidence="8">cv. Clemenules</strain>
    </source>
</reference>
<dbReference type="Proteomes" id="UP000030687">
    <property type="component" value="Unassembled WGS sequence"/>
</dbReference>
<dbReference type="Pfam" id="PF04676">
    <property type="entry name" value="CwfJ_C_2"/>
    <property type="match status" value="1"/>
</dbReference>
<dbReference type="SMART" id="SM00356">
    <property type="entry name" value="ZnF_C3H1"/>
    <property type="match status" value="2"/>
</dbReference>
<dbReference type="InterPro" id="IPR040194">
    <property type="entry name" value="Cwf19-like"/>
</dbReference>
<dbReference type="GO" id="GO:0071014">
    <property type="term" value="C:post-mRNA release spliceosomal complex"/>
    <property type="evidence" value="ECO:0007669"/>
    <property type="project" value="TreeGrafter"/>
</dbReference>
<name>V4WDZ1_CITCL</name>
<dbReference type="Pfam" id="PF04677">
    <property type="entry name" value="CwfJ_C_1"/>
    <property type="match status" value="1"/>
</dbReference>
<proteinExistence type="predicted"/>
<feature type="domain" description="C3H1-type" evidence="6">
    <location>
        <begin position="380"/>
        <end position="403"/>
    </location>
</feature>
<dbReference type="PROSITE" id="PS50103">
    <property type="entry name" value="ZF_C3H1"/>
    <property type="match status" value="2"/>
</dbReference>
<keyword evidence="1 4" id="KW-0479">Metal-binding</keyword>
<feature type="domain" description="C3H1-type" evidence="6">
    <location>
        <begin position="343"/>
        <end position="371"/>
    </location>
</feature>
<dbReference type="InParanoid" id="V4WDZ1"/>
<organism evidence="7 8">
    <name type="scientific">Citrus clementina</name>
    <name type="common">Clementine</name>
    <name type="synonym">Citrus deliciosa x Citrus sinensis</name>
    <dbReference type="NCBI Taxonomy" id="85681"/>
    <lineage>
        <taxon>Eukaryota</taxon>
        <taxon>Viridiplantae</taxon>
        <taxon>Streptophyta</taxon>
        <taxon>Embryophyta</taxon>
        <taxon>Tracheophyta</taxon>
        <taxon>Spermatophyta</taxon>
        <taxon>Magnoliopsida</taxon>
        <taxon>eudicotyledons</taxon>
        <taxon>Gunneridae</taxon>
        <taxon>Pentapetalae</taxon>
        <taxon>rosids</taxon>
        <taxon>malvids</taxon>
        <taxon>Sapindales</taxon>
        <taxon>Rutaceae</taxon>
        <taxon>Aurantioideae</taxon>
        <taxon>Citrus</taxon>
    </lineage>
</organism>
<dbReference type="SMR" id="V4WDZ1"/>
<dbReference type="eggNOG" id="KOG2476">
    <property type="taxonomic scope" value="Eukaryota"/>
</dbReference>
<dbReference type="InterPro" id="IPR036855">
    <property type="entry name" value="Znf_CCCH_sf"/>
</dbReference>
<dbReference type="GO" id="GO:0061632">
    <property type="term" value="F:RNA lariat debranching enzyme activator activity"/>
    <property type="evidence" value="ECO:0007669"/>
    <property type="project" value="TreeGrafter"/>
</dbReference>
<dbReference type="KEGG" id="cic:CICLE_v10010506mg"/>
<dbReference type="InterPro" id="IPR036265">
    <property type="entry name" value="HIT-like_sf"/>
</dbReference>
<dbReference type="STRING" id="85681.V4WDZ1"/>
<evidence type="ECO:0000256" key="3">
    <source>
        <dbReference type="ARBA" id="ARBA00022833"/>
    </source>
</evidence>
<evidence type="ECO:0000256" key="5">
    <source>
        <dbReference type="SAM" id="MobiDB-lite"/>
    </source>
</evidence>
<dbReference type="Gene3D" id="3.30.428.10">
    <property type="entry name" value="HIT-like"/>
    <property type="match status" value="1"/>
</dbReference>
<feature type="non-terminal residue" evidence="7">
    <location>
        <position position="1"/>
    </location>
</feature>
<feature type="zinc finger region" description="C3H1-type" evidence="4">
    <location>
        <begin position="380"/>
        <end position="403"/>
    </location>
</feature>
<evidence type="ECO:0000256" key="2">
    <source>
        <dbReference type="ARBA" id="ARBA00022771"/>
    </source>
</evidence>
<dbReference type="SUPFAM" id="SSF54197">
    <property type="entry name" value="HIT-like"/>
    <property type="match status" value="1"/>
</dbReference>
<protein>
    <recommendedName>
        <fullName evidence="6">C3H1-type domain-containing protein</fullName>
    </recommendedName>
</protein>
<dbReference type="SUPFAM" id="SSF90229">
    <property type="entry name" value="CCCH zinc finger"/>
    <property type="match status" value="1"/>
</dbReference>
<dbReference type="GO" id="GO:0008270">
    <property type="term" value="F:zinc ion binding"/>
    <property type="evidence" value="ECO:0007669"/>
    <property type="project" value="UniProtKB-KW"/>
</dbReference>
<feature type="zinc finger region" description="C3H1-type" evidence="4">
    <location>
        <begin position="343"/>
        <end position="371"/>
    </location>
</feature>
<dbReference type="Gramene" id="ESR64719">
    <property type="protein sequence ID" value="ESR64719"/>
    <property type="gene ID" value="CICLE_v10010506mg"/>
</dbReference>
<keyword evidence="3 4" id="KW-0862">Zinc</keyword>
<dbReference type="InterPro" id="IPR006768">
    <property type="entry name" value="Cwf19-like_C_dom-1"/>
</dbReference>
<dbReference type="FunCoup" id="V4WDZ1">
    <property type="interactions" value="3455"/>
</dbReference>
<evidence type="ECO:0000259" key="6">
    <source>
        <dbReference type="PROSITE" id="PS50103"/>
    </source>
</evidence>
<sequence>EEIQPISDPVAIPIQRVQRAAQREITQTDQANPFLAQAVARMSPPRILLCGDVLGRLNQLFKRVQSVNKSAGPFDAVLCVGQFFPDSSELLDEFMNYVEGRSEIPIPTYFIGDYGVGAAKVLLAASKNSANQGFKMDGFKVTDNLFWLKGSGNFTLHGLSVAYLSGRQSSEGQQFGTYSQDDVDALRALAEEPGIVDFGVTNKAAASDMLVGISDSSNTDSTVSELVAEIKPRYHIAGSKGVFYAREPYSNVDAVHVTRFLGLAPVGNKEKQKFIHALSPTPAATMSAADISMKTPNTTLSPYTFLDQGSHSKEAAKRPSDSVSDSQYWRYDVSQKRQKHGGGDGDKMCFKFIYSGSCPRGEKCNFRHDTDAREQCLRGVCLDFIIKGKCEKGPECSYKHSLQNDDSQRTHRSENASANRSKECWFCLSSPSVESHLIVSVGEYYYCALPKGPLVEDHVLVIPVEHVPNTISTSPECEKELGRFQNSLMMYYKNQGKEAVFFEWLSKRGTHANLQAVPIPTSKAAAVQDIFNLAAEKLGFKFLATKSSKSSDGRRSLRAQFDRNCSFFYVELPEGTVLSHLIEENERFPAQFGREVLAGLLNIADKADWRNCMLGKEEETKMVEDFKKRFEAFDPNQ</sequence>
<evidence type="ECO:0000256" key="1">
    <source>
        <dbReference type="ARBA" id="ARBA00022723"/>
    </source>
</evidence>
<keyword evidence="2 4" id="KW-0863">Zinc-finger</keyword>
<dbReference type="InterPro" id="IPR006767">
    <property type="entry name" value="Cwf19-like_C_dom-2"/>
</dbReference>
<dbReference type="PANTHER" id="PTHR12072">
    <property type="entry name" value="CWF19, CELL CYCLE CONTROL PROTEIN"/>
    <property type="match status" value="1"/>
</dbReference>
<accession>V4WDZ1</accession>